<gene>
    <name evidence="2" type="ORF">CP49_36970</name>
</gene>
<proteinExistence type="predicted"/>
<reference evidence="2 3" key="1">
    <citation type="submission" date="2014-03" db="EMBL/GenBank/DDBJ databases">
        <title>Bradyrhizobium valentinum sp. nov., isolated from effective nodules of Lupinus mariae-josephae, a lupine endemic of basic-lime soils in Eastern Spain.</title>
        <authorList>
            <person name="Duran D."/>
            <person name="Rey L."/>
            <person name="Navarro A."/>
            <person name="Busquets A."/>
            <person name="Imperial J."/>
            <person name="Ruiz-Argueso T."/>
        </authorList>
    </citation>
    <scope>NUCLEOTIDE SEQUENCE [LARGE SCALE GENOMIC DNA]</scope>
    <source>
        <strain evidence="2 3">LmjM3</strain>
    </source>
</reference>
<dbReference type="CDD" id="cd04301">
    <property type="entry name" value="NAT_SF"/>
    <property type="match status" value="1"/>
</dbReference>
<dbReference type="PANTHER" id="PTHR42791:SF1">
    <property type="entry name" value="N-ACETYLTRANSFERASE DOMAIN-CONTAINING PROTEIN"/>
    <property type="match status" value="1"/>
</dbReference>
<dbReference type="GO" id="GO:0016747">
    <property type="term" value="F:acyltransferase activity, transferring groups other than amino-acyl groups"/>
    <property type="evidence" value="ECO:0007669"/>
    <property type="project" value="InterPro"/>
</dbReference>
<dbReference type="AlphaFoldDB" id="A0A0R3KF34"/>
<evidence type="ECO:0000313" key="3">
    <source>
        <dbReference type="Proteomes" id="UP000051913"/>
    </source>
</evidence>
<comment type="caution">
    <text evidence="2">The sequence shown here is derived from an EMBL/GenBank/DDBJ whole genome shotgun (WGS) entry which is preliminary data.</text>
</comment>
<dbReference type="InterPro" id="IPR000182">
    <property type="entry name" value="GNAT_dom"/>
</dbReference>
<protein>
    <submittedName>
        <fullName evidence="2">Acetyltransferase</fullName>
    </submittedName>
</protein>
<dbReference type="InterPro" id="IPR016181">
    <property type="entry name" value="Acyl_CoA_acyltransferase"/>
</dbReference>
<evidence type="ECO:0000259" key="1">
    <source>
        <dbReference type="PROSITE" id="PS51186"/>
    </source>
</evidence>
<dbReference type="SUPFAM" id="SSF55729">
    <property type="entry name" value="Acyl-CoA N-acyltransferases (Nat)"/>
    <property type="match status" value="1"/>
</dbReference>
<dbReference type="STRING" id="1518501.CQ10_26600"/>
<feature type="domain" description="N-acetyltransferase" evidence="1">
    <location>
        <begin position="58"/>
        <end position="195"/>
    </location>
</feature>
<dbReference type="Pfam" id="PF00583">
    <property type="entry name" value="Acetyltransf_1"/>
    <property type="match status" value="1"/>
</dbReference>
<dbReference type="EMBL" id="LLXX01000211">
    <property type="protein sequence ID" value="KRQ94391.1"/>
    <property type="molecule type" value="Genomic_DNA"/>
</dbReference>
<accession>A0A0R3KF34</accession>
<dbReference type="PROSITE" id="PS51186">
    <property type="entry name" value="GNAT"/>
    <property type="match status" value="1"/>
</dbReference>
<dbReference type="RefSeq" id="WP_057855024.1">
    <property type="nucleotide sequence ID" value="NZ_LLXX01000211.1"/>
</dbReference>
<dbReference type="InterPro" id="IPR052523">
    <property type="entry name" value="Trichothecene_AcTrans"/>
</dbReference>
<sequence>MAAAPEVKSADANVQAGAISTIVLGFATDPMARWAWPDPSVYLRTMPRFVNAFGGRAFEHGTAYITEGARAVALWLPPGVEPDEAEMDAIMEETLRPEISEDIGAVMKGMAEHHPLEPHWYLPVIATDPTWFGQGLGTLLMKHALRRCDEEGIAAYLESSNPRNISLYERHGFKITGRIQSGSSPVLTPMLRPASRAL</sequence>
<evidence type="ECO:0000313" key="2">
    <source>
        <dbReference type="EMBL" id="KRQ94391.1"/>
    </source>
</evidence>
<keyword evidence="2" id="KW-0808">Transferase</keyword>
<dbReference type="Gene3D" id="3.40.630.30">
    <property type="match status" value="1"/>
</dbReference>
<keyword evidence="3" id="KW-1185">Reference proteome</keyword>
<name>A0A0R3KF34_9BRAD</name>
<dbReference type="PANTHER" id="PTHR42791">
    <property type="entry name" value="GNAT FAMILY ACETYLTRANSFERASE"/>
    <property type="match status" value="1"/>
</dbReference>
<organism evidence="2 3">
    <name type="scientific">Bradyrhizobium valentinum</name>
    <dbReference type="NCBI Taxonomy" id="1518501"/>
    <lineage>
        <taxon>Bacteria</taxon>
        <taxon>Pseudomonadati</taxon>
        <taxon>Pseudomonadota</taxon>
        <taxon>Alphaproteobacteria</taxon>
        <taxon>Hyphomicrobiales</taxon>
        <taxon>Nitrobacteraceae</taxon>
        <taxon>Bradyrhizobium</taxon>
    </lineage>
</organism>
<dbReference type="Proteomes" id="UP000051913">
    <property type="component" value="Unassembled WGS sequence"/>
</dbReference>